<keyword evidence="7" id="KW-0067">ATP-binding</keyword>
<keyword evidence="2 7" id="KW-0132">Cell division</keyword>
<dbReference type="SUPFAM" id="SSF53244">
    <property type="entry name" value="MurD-like peptide ligases, peptide-binding domain"/>
    <property type="match status" value="1"/>
</dbReference>
<evidence type="ECO:0000256" key="8">
    <source>
        <dbReference type="RuleBase" id="RU004135"/>
    </source>
</evidence>
<evidence type="ECO:0000256" key="1">
    <source>
        <dbReference type="ARBA" id="ARBA00005898"/>
    </source>
</evidence>
<comment type="similarity">
    <text evidence="1 7">Belongs to the MurCDEF family. MurE subfamily.</text>
</comment>
<keyword evidence="9" id="KW-0732">Signal</keyword>
<comment type="pathway">
    <text evidence="7 8">Cell wall biogenesis; peptidoglycan biosynthesis.</text>
</comment>
<feature type="signal peptide" evidence="9">
    <location>
        <begin position="1"/>
        <end position="24"/>
    </location>
</feature>
<dbReference type="EC" id="6.3.2.-" evidence="7"/>
<keyword evidence="7" id="KW-0963">Cytoplasm</keyword>
<dbReference type="GO" id="GO:0071555">
    <property type="term" value="P:cell wall organization"/>
    <property type="evidence" value="ECO:0007669"/>
    <property type="project" value="UniProtKB-KW"/>
</dbReference>
<evidence type="ECO:0000256" key="7">
    <source>
        <dbReference type="HAMAP-Rule" id="MF_00208"/>
    </source>
</evidence>
<dbReference type="GO" id="GO:0008360">
    <property type="term" value="P:regulation of cell shape"/>
    <property type="evidence" value="ECO:0007669"/>
    <property type="project" value="UniProtKB-KW"/>
</dbReference>
<evidence type="ECO:0000259" key="11">
    <source>
        <dbReference type="Pfam" id="PF02875"/>
    </source>
</evidence>
<feature type="domain" description="Mur ligase C-terminal" evidence="11">
    <location>
        <begin position="354"/>
        <end position="482"/>
    </location>
</feature>
<dbReference type="RefSeq" id="WP_338177316.1">
    <property type="nucleotide sequence ID" value="NZ_JAEKNQ010000021.1"/>
</dbReference>
<dbReference type="Pfam" id="PF02875">
    <property type="entry name" value="Mur_ligase_C"/>
    <property type="match status" value="1"/>
</dbReference>
<protein>
    <recommendedName>
        <fullName evidence="7">UDP-N-acetylmuramyl-tripeptide synthetase</fullName>
        <ecNumber evidence="7">6.3.2.-</ecNumber>
    </recommendedName>
    <alternativeName>
        <fullName evidence="7">UDP-MurNAc-tripeptide synthetase</fullName>
    </alternativeName>
</protein>
<gene>
    <name evidence="7" type="primary">murE</name>
    <name evidence="13" type="ORF">JF888_05505</name>
</gene>
<evidence type="ECO:0000259" key="10">
    <source>
        <dbReference type="Pfam" id="PF01225"/>
    </source>
</evidence>
<feature type="chain" id="PRO_5037244451" description="UDP-N-acetylmuramyl-tripeptide synthetase" evidence="9">
    <location>
        <begin position="25"/>
        <end position="511"/>
    </location>
</feature>
<dbReference type="NCBIfam" id="TIGR01085">
    <property type="entry name" value="murE"/>
    <property type="match status" value="1"/>
</dbReference>
<evidence type="ECO:0000256" key="9">
    <source>
        <dbReference type="SAM" id="SignalP"/>
    </source>
</evidence>
<dbReference type="Proteomes" id="UP000620075">
    <property type="component" value="Unassembled WGS sequence"/>
</dbReference>
<dbReference type="Gene3D" id="3.40.1390.10">
    <property type="entry name" value="MurE/MurF, N-terminal domain"/>
    <property type="match status" value="1"/>
</dbReference>
<keyword evidence="5 7" id="KW-0131">Cell cycle</keyword>
<accession>A0A934K9V4</accession>
<comment type="caution">
    <text evidence="7">Lacks conserved residue(s) required for the propagation of feature annotation.</text>
</comment>
<evidence type="ECO:0000256" key="6">
    <source>
        <dbReference type="ARBA" id="ARBA00023316"/>
    </source>
</evidence>
<evidence type="ECO:0000256" key="5">
    <source>
        <dbReference type="ARBA" id="ARBA00023306"/>
    </source>
</evidence>
<comment type="subcellular location">
    <subcellularLocation>
        <location evidence="7 8">Cytoplasm</location>
    </subcellularLocation>
</comment>
<keyword evidence="7" id="KW-0460">Magnesium</keyword>
<dbReference type="InterPro" id="IPR004101">
    <property type="entry name" value="Mur_ligase_C"/>
</dbReference>
<keyword evidence="3 7" id="KW-0133">Cell shape</keyword>
<comment type="PTM">
    <text evidence="7">Carboxylation is probably crucial for Mg(2+) binding and, consequently, for the gamma-phosphate positioning of ATP.</text>
</comment>
<dbReference type="InterPro" id="IPR036615">
    <property type="entry name" value="Mur_ligase_C_dom_sf"/>
</dbReference>
<dbReference type="InterPro" id="IPR000713">
    <property type="entry name" value="Mur_ligase_N"/>
</dbReference>
<keyword evidence="7" id="KW-0547">Nucleotide-binding</keyword>
<dbReference type="InterPro" id="IPR035911">
    <property type="entry name" value="MurE/MurF_N"/>
</dbReference>
<keyword evidence="4 7" id="KW-0573">Peptidoglycan synthesis</keyword>
<comment type="caution">
    <text evidence="13">The sequence shown here is derived from an EMBL/GenBank/DDBJ whole genome shotgun (WGS) entry which is preliminary data.</text>
</comment>
<feature type="domain" description="Mur ligase central" evidence="12">
    <location>
        <begin position="122"/>
        <end position="330"/>
    </location>
</feature>
<dbReference type="PANTHER" id="PTHR23135:SF4">
    <property type="entry name" value="UDP-N-ACETYLMURAMOYL-L-ALANYL-D-GLUTAMATE--2,6-DIAMINOPIMELATE LIGASE MURE HOMOLOG, CHLOROPLASTIC"/>
    <property type="match status" value="1"/>
</dbReference>
<dbReference type="InterPro" id="IPR036565">
    <property type="entry name" value="Mur-like_cat_sf"/>
</dbReference>
<dbReference type="EMBL" id="JAEKNQ010000021">
    <property type="protein sequence ID" value="MBJ7602634.1"/>
    <property type="molecule type" value="Genomic_DNA"/>
</dbReference>
<comment type="function">
    <text evidence="7">Catalyzes the addition of an amino acid to the nucleotide precursor UDP-N-acetylmuramoyl-L-alanyl-D-glutamate (UMAG) in the biosynthesis of bacterial cell-wall peptidoglycan.</text>
</comment>
<dbReference type="Gene3D" id="3.90.190.20">
    <property type="entry name" value="Mur ligase, C-terminal domain"/>
    <property type="match status" value="1"/>
</dbReference>
<feature type="domain" description="Mur ligase N-terminal catalytic" evidence="10">
    <location>
        <begin position="41"/>
        <end position="79"/>
    </location>
</feature>
<organism evidence="13 14">
    <name type="scientific">Candidatus Dormiibacter inghamiae</name>
    <dbReference type="NCBI Taxonomy" id="3127013"/>
    <lineage>
        <taxon>Bacteria</taxon>
        <taxon>Bacillati</taxon>
        <taxon>Candidatus Dormiibacterota</taxon>
        <taxon>Candidatus Dormibacteria</taxon>
        <taxon>Candidatus Dormibacterales</taxon>
        <taxon>Candidatus Dormibacteraceae</taxon>
        <taxon>Candidatus Dormiibacter</taxon>
    </lineage>
</organism>
<dbReference type="HAMAP" id="MF_00208">
    <property type="entry name" value="MurE"/>
    <property type="match status" value="1"/>
</dbReference>
<keyword evidence="7 13" id="KW-0436">Ligase</keyword>
<dbReference type="GO" id="GO:0016881">
    <property type="term" value="F:acid-amino acid ligase activity"/>
    <property type="evidence" value="ECO:0007669"/>
    <property type="project" value="UniProtKB-UniRule"/>
</dbReference>
<feature type="binding site" evidence="7">
    <location>
        <position position="195"/>
    </location>
    <ligand>
        <name>UDP-N-acetyl-alpha-D-muramoyl-L-alanyl-D-glutamate</name>
        <dbReference type="ChEBI" id="CHEBI:83900"/>
    </ligand>
</feature>
<evidence type="ECO:0000259" key="12">
    <source>
        <dbReference type="Pfam" id="PF08245"/>
    </source>
</evidence>
<feature type="binding site" evidence="7">
    <location>
        <position position="201"/>
    </location>
    <ligand>
        <name>UDP-N-acetyl-alpha-D-muramoyl-L-alanyl-D-glutamate</name>
        <dbReference type="ChEBI" id="CHEBI:83900"/>
    </ligand>
</feature>
<dbReference type="GO" id="GO:0005737">
    <property type="term" value="C:cytoplasm"/>
    <property type="evidence" value="ECO:0007669"/>
    <property type="project" value="UniProtKB-SubCell"/>
</dbReference>
<dbReference type="GO" id="GO:0009252">
    <property type="term" value="P:peptidoglycan biosynthetic process"/>
    <property type="evidence" value="ECO:0007669"/>
    <property type="project" value="UniProtKB-UniRule"/>
</dbReference>
<comment type="cofactor">
    <cofactor evidence="7">
        <name>Mg(2+)</name>
        <dbReference type="ChEBI" id="CHEBI:18420"/>
    </cofactor>
</comment>
<dbReference type="InterPro" id="IPR013221">
    <property type="entry name" value="Mur_ligase_cen"/>
</dbReference>
<evidence type="ECO:0000256" key="4">
    <source>
        <dbReference type="ARBA" id="ARBA00022984"/>
    </source>
</evidence>
<name>A0A934K9V4_9BACT</name>
<feature type="binding site" evidence="7">
    <location>
        <begin position="168"/>
        <end position="169"/>
    </location>
    <ligand>
        <name>UDP-N-acetyl-alpha-D-muramoyl-L-alanyl-D-glutamate</name>
        <dbReference type="ChEBI" id="CHEBI:83900"/>
    </ligand>
</feature>
<sequence>MTSTRFGLIAFTYRPMLLSQLAAAVPGARVLCGGATVIDAVIQDSRQARSGALFVALKGLRVDGHDYAGAAADKGAAVAGERTLELPSTVPQLLLPETRWALGELAAELLGRPARRLLMAGVTGTDGKTSVTHLTAHLFNACRQPAGYLSTVGQAGAGGVSVNASGKTTLEAPQVQEALQAMIGAGRSAAVLEVSSHALDQGRVSACDFDAVAVTNVGHDHLEYHRTWADYLQTKGRLIELCASAYPKGVAKTAVLNLADTAALRYLRDLPIERQLTWAIDTLADVSAHDLRPAPAGTSFWLSVAGQRAEARLPLVGRFNVANALAAAALCQALTGADVDALAEGLRSFPGVPGRLEQVSLGQPFAVYVDYAHAAGSLSQVLAELRQLTRGRILLVFGSTGRSDHDRPGMGRAAAQGADWFVITTDDPVQEDPAAITRQVESGVTGRRRGRDYEVEPDREAAIRRALSLARPGDAVLLAGKGHEQTMITAEGALPWSDRAAADEALRKLGY</sequence>
<dbReference type="GO" id="GO:0000287">
    <property type="term" value="F:magnesium ion binding"/>
    <property type="evidence" value="ECO:0007669"/>
    <property type="project" value="UniProtKB-UniRule"/>
</dbReference>
<feature type="binding site" evidence="7">
    <location>
        <begin position="124"/>
        <end position="130"/>
    </location>
    <ligand>
        <name>ATP</name>
        <dbReference type="ChEBI" id="CHEBI:30616"/>
    </ligand>
</feature>
<dbReference type="SUPFAM" id="SSF63418">
    <property type="entry name" value="MurE/MurF N-terminal domain"/>
    <property type="match status" value="1"/>
</dbReference>
<dbReference type="Pfam" id="PF01225">
    <property type="entry name" value="Mur_ligase"/>
    <property type="match status" value="1"/>
</dbReference>
<proteinExistence type="inferred from homology"/>
<dbReference type="PANTHER" id="PTHR23135">
    <property type="entry name" value="MUR LIGASE FAMILY MEMBER"/>
    <property type="match status" value="1"/>
</dbReference>
<dbReference type="NCBIfam" id="NF001126">
    <property type="entry name" value="PRK00139.1-4"/>
    <property type="match status" value="1"/>
</dbReference>
<evidence type="ECO:0000256" key="3">
    <source>
        <dbReference type="ARBA" id="ARBA00022960"/>
    </source>
</evidence>
<dbReference type="SUPFAM" id="SSF53623">
    <property type="entry name" value="MurD-like peptide ligases, catalytic domain"/>
    <property type="match status" value="1"/>
</dbReference>
<evidence type="ECO:0000256" key="2">
    <source>
        <dbReference type="ARBA" id="ARBA00022618"/>
    </source>
</evidence>
<feature type="binding site" evidence="7">
    <location>
        <position position="45"/>
    </location>
    <ligand>
        <name>UDP-N-acetyl-alpha-D-muramoyl-L-alanyl-D-glutamate</name>
        <dbReference type="ChEBI" id="CHEBI:83900"/>
    </ligand>
</feature>
<dbReference type="GO" id="GO:0051301">
    <property type="term" value="P:cell division"/>
    <property type="evidence" value="ECO:0007669"/>
    <property type="project" value="UniProtKB-KW"/>
</dbReference>
<feature type="binding site" evidence="7">
    <location>
        <position position="203"/>
    </location>
    <ligand>
        <name>UDP-N-acetyl-alpha-D-muramoyl-L-alanyl-D-glutamate</name>
        <dbReference type="ChEBI" id="CHEBI:83900"/>
    </ligand>
</feature>
<dbReference type="InterPro" id="IPR005761">
    <property type="entry name" value="UDP-N-AcMur-Glu-dNH2Pim_ligase"/>
</dbReference>
<feature type="modified residue" description="N6-carboxylysine" evidence="7">
    <location>
        <position position="235"/>
    </location>
</feature>
<keyword evidence="6 7" id="KW-0961">Cell wall biogenesis/degradation</keyword>
<dbReference type="AlphaFoldDB" id="A0A934K9V4"/>
<evidence type="ECO:0000313" key="13">
    <source>
        <dbReference type="EMBL" id="MBJ7602634.1"/>
    </source>
</evidence>
<dbReference type="Pfam" id="PF08245">
    <property type="entry name" value="Mur_ligase_M"/>
    <property type="match status" value="1"/>
</dbReference>
<dbReference type="Gene3D" id="3.40.1190.10">
    <property type="entry name" value="Mur-like, catalytic domain"/>
    <property type="match status" value="1"/>
</dbReference>
<dbReference type="GO" id="GO:0005524">
    <property type="term" value="F:ATP binding"/>
    <property type="evidence" value="ECO:0007669"/>
    <property type="project" value="UniProtKB-UniRule"/>
</dbReference>
<reference evidence="13 14" key="1">
    <citation type="submission" date="2020-10" db="EMBL/GenBank/DDBJ databases">
        <title>Ca. Dormibacterota MAGs.</title>
        <authorList>
            <person name="Montgomery K."/>
        </authorList>
    </citation>
    <scope>NUCLEOTIDE SEQUENCE [LARGE SCALE GENOMIC DNA]</scope>
    <source>
        <strain evidence="13">SC8811_S16_3</strain>
    </source>
</reference>
<evidence type="ECO:0000313" key="14">
    <source>
        <dbReference type="Proteomes" id="UP000620075"/>
    </source>
</evidence>